<organism evidence="2 3">
    <name type="scientific">Fulvivirga sediminis</name>
    <dbReference type="NCBI Taxonomy" id="2803949"/>
    <lineage>
        <taxon>Bacteria</taxon>
        <taxon>Pseudomonadati</taxon>
        <taxon>Bacteroidota</taxon>
        <taxon>Cytophagia</taxon>
        <taxon>Cytophagales</taxon>
        <taxon>Fulvivirgaceae</taxon>
        <taxon>Fulvivirga</taxon>
    </lineage>
</organism>
<name>A0A937F8K9_9BACT</name>
<dbReference type="EMBL" id="JAESIY010000009">
    <property type="protein sequence ID" value="MBL3657710.1"/>
    <property type="molecule type" value="Genomic_DNA"/>
</dbReference>
<comment type="caution">
    <text evidence="2">The sequence shown here is derived from an EMBL/GenBank/DDBJ whole genome shotgun (WGS) entry which is preliminary data.</text>
</comment>
<reference evidence="2" key="1">
    <citation type="submission" date="2021-01" db="EMBL/GenBank/DDBJ databases">
        <title>Fulvivirga kasyanovii gen. nov., sp nov., a novel member of the phylum Bacteroidetes isolated from seawater in a mussel farm.</title>
        <authorList>
            <person name="Zhao L.-H."/>
            <person name="Wang Z.-J."/>
        </authorList>
    </citation>
    <scope>NUCLEOTIDE SEQUENCE</scope>
    <source>
        <strain evidence="2">2943</strain>
    </source>
</reference>
<sequence length="247" mass="27722">MKLILIPFFLFIVLNACNAPVKKKTASKQKPKNGEVKQYRPDGSLKNVVNYMDGKKHGKASSYYANGKLHQSIDYINNKKHGEAITYYENGNKSMITPYKDGVIHGVRKKYRMNEMLTTEAPFYEGQPCAGLKEYLTSGKPKTKYPSIVVREIDNLVKNGNYILELSLSDKSKNVEFYVGEIDENGCISSGSRLLLETEPGIGRMIIPVPPGMFIMERITLIALAKTRLGNVYITSEKFNLSAENHG</sequence>
<proteinExistence type="predicted"/>
<feature type="signal peptide" evidence="1">
    <location>
        <begin position="1"/>
        <end position="18"/>
    </location>
</feature>
<dbReference type="SUPFAM" id="SSF82185">
    <property type="entry name" value="Histone H3 K4-specific methyltransferase SET7/9 N-terminal domain"/>
    <property type="match status" value="1"/>
</dbReference>
<protein>
    <submittedName>
        <fullName evidence="2">Toxin-antitoxin system YwqK family antitoxin</fullName>
    </submittedName>
</protein>
<gene>
    <name evidence="2" type="ORF">JL102_16285</name>
</gene>
<dbReference type="Gene3D" id="3.90.930.1">
    <property type="match status" value="1"/>
</dbReference>
<dbReference type="AlphaFoldDB" id="A0A937F8K9"/>
<dbReference type="RefSeq" id="WP_202245505.1">
    <property type="nucleotide sequence ID" value="NZ_JAESIY010000009.1"/>
</dbReference>
<dbReference type="Proteomes" id="UP000659388">
    <property type="component" value="Unassembled WGS sequence"/>
</dbReference>
<evidence type="ECO:0000313" key="3">
    <source>
        <dbReference type="Proteomes" id="UP000659388"/>
    </source>
</evidence>
<evidence type="ECO:0000313" key="2">
    <source>
        <dbReference type="EMBL" id="MBL3657710.1"/>
    </source>
</evidence>
<keyword evidence="1" id="KW-0732">Signal</keyword>
<feature type="chain" id="PRO_5037898560" evidence="1">
    <location>
        <begin position="19"/>
        <end position="247"/>
    </location>
</feature>
<evidence type="ECO:0000256" key="1">
    <source>
        <dbReference type="SAM" id="SignalP"/>
    </source>
</evidence>
<accession>A0A937F8K9</accession>
<dbReference type="InterPro" id="IPR011652">
    <property type="entry name" value="MORN_2"/>
</dbReference>
<keyword evidence="3" id="KW-1185">Reference proteome</keyword>
<dbReference type="Pfam" id="PF07661">
    <property type="entry name" value="MORN_2"/>
    <property type="match status" value="3"/>
</dbReference>